<dbReference type="InterPro" id="IPR052552">
    <property type="entry name" value="YeaO-like"/>
</dbReference>
<dbReference type="EMBL" id="FTOU01000017">
    <property type="protein sequence ID" value="SIT09559.1"/>
    <property type="molecule type" value="Genomic_DNA"/>
</dbReference>
<comment type="caution">
    <text evidence="1">The sequence shown here is derived from an EMBL/GenBank/DDBJ whole genome shotgun (WGS) entry which is preliminary data.</text>
</comment>
<organism evidence="1 2">
    <name type="scientific">Paracoccus saliphilus</name>
    <dbReference type="NCBI Taxonomy" id="405559"/>
    <lineage>
        <taxon>Bacteria</taxon>
        <taxon>Pseudomonadati</taxon>
        <taxon>Pseudomonadota</taxon>
        <taxon>Alphaproteobacteria</taxon>
        <taxon>Rhodobacterales</taxon>
        <taxon>Paracoccaceae</taxon>
        <taxon>Paracoccus</taxon>
    </lineage>
</organism>
<dbReference type="PANTHER" id="PTHR36849">
    <property type="entry name" value="CYTOPLASMIC PROTEIN-RELATED"/>
    <property type="match status" value="1"/>
</dbReference>
<accession>A0AA46A785</accession>
<name>A0AA46A785_9RHOB</name>
<sequence>MIVPPFPVSNLQLKRAYESAAAGDGLRILVDRLWPRRLRKQDAALDDWMKEIAPSTELRKWFGHDSERWPDFRRRYRAELRQHERQIDHIRQLARTRRVTLVYSAHDETRNNAVVLKEVLLGKTGVNR</sequence>
<dbReference type="PANTHER" id="PTHR36849:SF1">
    <property type="entry name" value="CYTOPLASMIC PROTEIN"/>
    <property type="match status" value="1"/>
</dbReference>
<evidence type="ECO:0000313" key="2">
    <source>
        <dbReference type="Proteomes" id="UP000186216"/>
    </source>
</evidence>
<protein>
    <submittedName>
        <fullName evidence="1">Uncharacterized conserved protein YeaO, DUF488 family</fullName>
    </submittedName>
</protein>
<dbReference type="AlphaFoldDB" id="A0AA46A785"/>
<reference evidence="1 2" key="1">
    <citation type="submission" date="2017-01" db="EMBL/GenBank/DDBJ databases">
        <authorList>
            <person name="Varghese N."/>
            <person name="Submissions S."/>
        </authorList>
    </citation>
    <scope>NUCLEOTIDE SEQUENCE [LARGE SCALE GENOMIC DNA]</scope>
    <source>
        <strain evidence="1 2">DSM 18447</strain>
    </source>
</reference>
<gene>
    <name evidence="1" type="ORF">SAMN05421772_11769</name>
</gene>
<dbReference type="Pfam" id="PF22752">
    <property type="entry name" value="DUF488-N3i"/>
    <property type="match status" value="1"/>
</dbReference>
<evidence type="ECO:0000313" key="1">
    <source>
        <dbReference type="EMBL" id="SIT09559.1"/>
    </source>
</evidence>
<dbReference type="Proteomes" id="UP000186216">
    <property type="component" value="Unassembled WGS sequence"/>
</dbReference>
<proteinExistence type="predicted"/>
<dbReference type="RefSeq" id="WP_141225913.1">
    <property type="nucleotide sequence ID" value="NZ_CP067140.1"/>
</dbReference>